<protein>
    <submittedName>
        <fullName evidence="1">9500_t:CDS:1</fullName>
    </submittedName>
</protein>
<name>A0ACA9NF19_9GLOM</name>
<dbReference type="Proteomes" id="UP000789860">
    <property type="component" value="Unassembled WGS sequence"/>
</dbReference>
<sequence length="376" mass="43123">DEQINDSDKKINDDGDKQINDDGDKQINDGDKQTNDSDKKINDDGDKQINDDKRELSDKYEEKEKTRNEYRSLMDKDMEQVMMMMQDTLTLIPLCYPACRSIYNIFHKAEPLVARHYSKALSPALIPYHKGGLKAVQLGFQEFGSNISKSTTNLFKSLSFSKNNKDEPLAKRKNNKKTREKHFIERELLKQQQLKRLYSEAGSSVSLLKGSNTRNSSCSSLESISSNDRISIDTRVARNSIDSSYIGETDERRDSVDSNFGIYNESPRGLSVEAREKFYMSHVELSSTVSEEKEQFYNIKTSSSPVLNEDGQLDYQISGEEKLKSLNKSGRIDYCLQEGVLEVSYISAITDHLSYWTDCDAAYFILRETYRNYDDD</sequence>
<evidence type="ECO:0000313" key="1">
    <source>
        <dbReference type="EMBL" id="CAG8639451.1"/>
    </source>
</evidence>
<dbReference type="EMBL" id="CAJVPM010021292">
    <property type="protein sequence ID" value="CAG8639451.1"/>
    <property type="molecule type" value="Genomic_DNA"/>
</dbReference>
<feature type="non-terminal residue" evidence="1">
    <location>
        <position position="1"/>
    </location>
</feature>
<comment type="caution">
    <text evidence="1">The sequence shown here is derived from an EMBL/GenBank/DDBJ whole genome shotgun (WGS) entry which is preliminary data.</text>
</comment>
<proteinExistence type="predicted"/>
<keyword evidence="2" id="KW-1185">Reference proteome</keyword>
<evidence type="ECO:0000313" key="2">
    <source>
        <dbReference type="Proteomes" id="UP000789860"/>
    </source>
</evidence>
<reference evidence="1" key="1">
    <citation type="submission" date="2021-06" db="EMBL/GenBank/DDBJ databases">
        <authorList>
            <person name="Kallberg Y."/>
            <person name="Tangrot J."/>
            <person name="Rosling A."/>
        </authorList>
    </citation>
    <scope>NUCLEOTIDE SEQUENCE</scope>
    <source>
        <strain evidence="1">AU212A</strain>
    </source>
</reference>
<accession>A0ACA9NF19</accession>
<gene>
    <name evidence="1" type="ORF">SCALOS_LOCUS8270</name>
</gene>
<organism evidence="1 2">
    <name type="scientific">Scutellospora calospora</name>
    <dbReference type="NCBI Taxonomy" id="85575"/>
    <lineage>
        <taxon>Eukaryota</taxon>
        <taxon>Fungi</taxon>
        <taxon>Fungi incertae sedis</taxon>
        <taxon>Mucoromycota</taxon>
        <taxon>Glomeromycotina</taxon>
        <taxon>Glomeromycetes</taxon>
        <taxon>Diversisporales</taxon>
        <taxon>Gigasporaceae</taxon>
        <taxon>Scutellospora</taxon>
    </lineage>
</organism>